<evidence type="ECO:0000313" key="2">
    <source>
        <dbReference type="EMBL" id="TCO21245.1"/>
    </source>
</evidence>
<gene>
    <name evidence="2" type="ORF">EV652_111152</name>
</gene>
<sequence>MAEDGGQGFSGPAVARLATGGAWSVAAAPRGGRQAVGWPAWPGVWVRCPAGGSRLPAGWLAGDGTASLAWACCSGPGWLVAAARRSERQAVGRPARSGRVGPGPGSWVTAASGVAGRRSDGLHGRECRSGAWLVGHGCQRGWLAGGRTANLTWACGPGWWVAAARRNDRQAVGRPVWRGRVGPDPGSWVTAASGVAGRRSGGQLGLRGPRPRLVDHGSQRDCRQAVRRPAWPACPRPRLVDHGSQRDRRQAIRRPA</sequence>
<feature type="region of interest" description="Disordered" evidence="1">
    <location>
        <begin position="233"/>
        <end position="256"/>
    </location>
</feature>
<reference evidence="2 3" key="1">
    <citation type="journal article" date="2015" name="Stand. Genomic Sci.">
        <title>Genomic Encyclopedia of Bacterial and Archaeal Type Strains, Phase III: the genomes of soil and plant-associated and newly described type strains.</title>
        <authorList>
            <person name="Whitman W.B."/>
            <person name="Woyke T."/>
            <person name="Klenk H.P."/>
            <person name="Zhou Y."/>
            <person name="Lilburn T.G."/>
            <person name="Beck B.J."/>
            <person name="De Vos P."/>
            <person name="Vandamme P."/>
            <person name="Eisen J.A."/>
            <person name="Garrity G."/>
            <person name="Hugenholtz P."/>
            <person name="Kyrpides N.C."/>
        </authorList>
    </citation>
    <scope>NUCLEOTIDE SEQUENCE [LARGE SCALE GENOMIC DNA]</scope>
    <source>
        <strain evidence="2 3">VKM Ac-2572</strain>
    </source>
</reference>
<evidence type="ECO:0000313" key="3">
    <source>
        <dbReference type="Proteomes" id="UP000294508"/>
    </source>
</evidence>
<name>A0A4R2H607_9ACTN</name>
<proteinExistence type="predicted"/>
<accession>A0A4R2H607</accession>
<protein>
    <submittedName>
        <fullName evidence="2">Uncharacterized protein</fullName>
    </submittedName>
</protein>
<dbReference type="EMBL" id="SLWN01000011">
    <property type="protein sequence ID" value="TCO21245.1"/>
    <property type="molecule type" value="Genomic_DNA"/>
</dbReference>
<feature type="compositionally biased region" description="Basic and acidic residues" evidence="1">
    <location>
        <begin position="238"/>
        <end position="250"/>
    </location>
</feature>
<evidence type="ECO:0000256" key="1">
    <source>
        <dbReference type="SAM" id="MobiDB-lite"/>
    </source>
</evidence>
<feature type="compositionally biased region" description="Basic and acidic residues" evidence="1">
    <location>
        <begin position="212"/>
        <end position="221"/>
    </location>
</feature>
<keyword evidence="3" id="KW-1185">Reference proteome</keyword>
<organism evidence="2 3">
    <name type="scientific">Kribbella steppae</name>
    <dbReference type="NCBI Taxonomy" id="2512223"/>
    <lineage>
        <taxon>Bacteria</taxon>
        <taxon>Bacillati</taxon>
        <taxon>Actinomycetota</taxon>
        <taxon>Actinomycetes</taxon>
        <taxon>Propionibacteriales</taxon>
        <taxon>Kribbellaceae</taxon>
        <taxon>Kribbella</taxon>
    </lineage>
</organism>
<feature type="region of interest" description="Disordered" evidence="1">
    <location>
        <begin position="199"/>
        <end position="221"/>
    </location>
</feature>
<dbReference type="Proteomes" id="UP000294508">
    <property type="component" value="Unassembled WGS sequence"/>
</dbReference>
<comment type="caution">
    <text evidence="2">The sequence shown here is derived from an EMBL/GenBank/DDBJ whole genome shotgun (WGS) entry which is preliminary data.</text>
</comment>
<dbReference type="AlphaFoldDB" id="A0A4R2H607"/>